<evidence type="ECO:0000313" key="1">
    <source>
        <dbReference type="EMBL" id="KAK3596326.1"/>
    </source>
</evidence>
<proteinExistence type="predicted"/>
<evidence type="ECO:0000313" key="2">
    <source>
        <dbReference type="Proteomes" id="UP001195483"/>
    </source>
</evidence>
<reference evidence="1" key="3">
    <citation type="submission" date="2023-05" db="EMBL/GenBank/DDBJ databases">
        <authorList>
            <person name="Smith C.H."/>
        </authorList>
    </citation>
    <scope>NUCLEOTIDE SEQUENCE</scope>
    <source>
        <strain evidence="1">CHS0354</strain>
        <tissue evidence="1">Mantle</tissue>
    </source>
</reference>
<organism evidence="1 2">
    <name type="scientific">Potamilus streckersoni</name>
    <dbReference type="NCBI Taxonomy" id="2493646"/>
    <lineage>
        <taxon>Eukaryota</taxon>
        <taxon>Metazoa</taxon>
        <taxon>Spiralia</taxon>
        <taxon>Lophotrochozoa</taxon>
        <taxon>Mollusca</taxon>
        <taxon>Bivalvia</taxon>
        <taxon>Autobranchia</taxon>
        <taxon>Heteroconchia</taxon>
        <taxon>Palaeoheterodonta</taxon>
        <taxon>Unionida</taxon>
        <taxon>Unionoidea</taxon>
        <taxon>Unionidae</taxon>
        <taxon>Ambleminae</taxon>
        <taxon>Lampsilini</taxon>
        <taxon>Potamilus</taxon>
    </lineage>
</organism>
<comment type="caution">
    <text evidence="1">The sequence shown here is derived from an EMBL/GenBank/DDBJ whole genome shotgun (WGS) entry which is preliminary data.</text>
</comment>
<dbReference type="AlphaFoldDB" id="A0AAE0VZW5"/>
<reference evidence="1" key="1">
    <citation type="journal article" date="2021" name="Genome Biol. Evol.">
        <title>A High-Quality Reference Genome for a Parasitic Bivalve with Doubly Uniparental Inheritance (Bivalvia: Unionida).</title>
        <authorList>
            <person name="Smith C.H."/>
        </authorList>
    </citation>
    <scope>NUCLEOTIDE SEQUENCE</scope>
    <source>
        <strain evidence="1">CHS0354</strain>
    </source>
</reference>
<keyword evidence="2" id="KW-1185">Reference proteome</keyword>
<sequence length="114" mass="13448">MKIDTNSIYKTLCATLNQYKTLYPTLNQYKTLYPTLNQYKTLYPTLFQYKTIFPNTVSKSLRLIKRYVIKCTKHIIPENCIVPEEMVSSPNLLRRIASLMNWIGRTKYTGVDDR</sequence>
<name>A0AAE0VZW5_9BIVA</name>
<dbReference type="Proteomes" id="UP001195483">
    <property type="component" value="Unassembled WGS sequence"/>
</dbReference>
<accession>A0AAE0VZW5</accession>
<dbReference type="EMBL" id="JAEAOA010000358">
    <property type="protein sequence ID" value="KAK3596326.1"/>
    <property type="molecule type" value="Genomic_DNA"/>
</dbReference>
<gene>
    <name evidence="1" type="ORF">CHS0354_004883</name>
</gene>
<protein>
    <submittedName>
        <fullName evidence="1">Uncharacterized protein</fullName>
    </submittedName>
</protein>
<reference evidence="1" key="2">
    <citation type="journal article" date="2021" name="Genome Biol. Evol.">
        <title>Developing a high-quality reference genome for a parasitic bivalve with doubly uniparental inheritance (Bivalvia: Unionida).</title>
        <authorList>
            <person name="Smith C.H."/>
        </authorList>
    </citation>
    <scope>NUCLEOTIDE SEQUENCE</scope>
    <source>
        <strain evidence="1">CHS0354</strain>
        <tissue evidence="1">Mantle</tissue>
    </source>
</reference>